<organism evidence="1 2">
    <name type="scientific">Phytophthora rubi</name>
    <dbReference type="NCBI Taxonomy" id="129364"/>
    <lineage>
        <taxon>Eukaryota</taxon>
        <taxon>Sar</taxon>
        <taxon>Stramenopiles</taxon>
        <taxon>Oomycota</taxon>
        <taxon>Peronosporomycetes</taxon>
        <taxon>Peronosporales</taxon>
        <taxon>Peronosporaceae</taxon>
        <taxon>Phytophthora</taxon>
    </lineage>
</organism>
<dbReference type="InterPro" id="IPR052727">
    <property type="entry name" value="Rab4/Rab5_effector"/>
</dbReference>
<keyword evidence="2" id="KW-1185">Reference proteome</keyword>
<dbReference type="InterPro" id="IPR023393">
    <property type="entry name" value="START-like_dom_sf"/>
</dbReference>
<dbReference type="EMBL" id="QXFT01000474">
    <property type="protein sequence ID" value="KAE9342928.1"/>
    <property type="molecule type" value="Genomic_DNA"/>
</dbReference>
<comment type="caution">
    <text evidence="1">The sequence shown here is derived from an EMBL/GenBank/DDBJ whole genome shotgun (WGS) entry which is preliminary data.</text>
</comment>
<evidence type="ECO:0008006" key="3">
    <source>
        <dbReference type="Google" id="ProtNLM"/>
    </source>
</evidence>
<proteinExistence type="predicted"/>
<dbReference type="AlphaFoldDB" id="A0A6A4FSX5"/>
<evidence type="ECO:0000313" key="2">
    <source>
        <dbReference type="Proteomes" id="UP000434957"/>
    </source>
</evidence>
<protein>
    <recommendedName>
        <fullName evidence="3">START domain-containing protein</fullName>
    </recommendedName>
</protein>
<dbReference type="Proteomes" id="UP000434957">
    <property type="component" value="Unassembled WGS sequence"/>
</dbReference>
<name>A0A6A4FSX5_9STRA</name>
<evidence type="ECO:0000313" key="1">
    <source>
        <dbReference type="EMBL" id="KAE9342928.1"/>
    </source>
</evidence>
<dbReference type="PANTHER" id="PTHR13510:SF44">
    <property type="entry name" value="RABENOSYN-5"/>
    <property type="match status" value="1"/>
</dbReference>
<sequence length="390" mass="43544">MELTPADIEYCRDITLNVLDRTFHDYADTASWASGSSSRSEVEHDGWKRLRSQDNVSMYAERASDLSWVSSMRGGGWRHPVAVVAVGRMCCSLQDVLYGLVVSDPAEFKLRATLMSQKGEYDVQVAAITVPSEGEPFQFMGVTRYIVNHGCLSRPQEYVLVTATGEVFTSCGEHLGYEITQSVSMSRWPVKSSAVRKQVLQARVLRELPDGSVGVYHKIVVDSRNFIPDTVVQTSLWHAIRNFWKMTPRCAEAKKLCYCIEHSRDFNRSARQSPCGSADSFTCCVCGSVLLKRRRRSLEDIASAVVHRLSGSTSTQAYRCALCSSWLCSKAHCRVVRQIVRIDRGTLDVDRQTVVICSTCADIVRCTNASDIARRGLQEIHATFNETAAE</sequence>
<accession>A0A6A4FSX5</accession>
<gene>
    <name evidence="1" type="ORF">PR003_g9219</name>
</gene>
<dbReference type="Gene3D" id="3.30.530.20">
    <property type="match status" value="1"/>
</dbReference>
<reference evidence="1 2" key="1">
    <citation type="submission" date="2018-08" db="EMBL/GenBank/DDBJ databases">
        <title>Genomic investigation of the strawberry pathogen Phytophthora fragariae indicates pathogenicity is determined by transcriptional variation in three key races.</title>
        <authorList>
            <person name="Adams T.M."/>
            <person name="Armitage A.D."/>
            <person name="Sobczyk M.K."/>
            <person name="Bates H.J."/>
            <person name="Dunwell J.M."/>
            <person name="Nellist C.F."/>
            <person name="Harrison R.J."/>
        </authorList>
    </citation>
    <scope>NUCLEOTIDE SEQUENCE [LARGE SCALE GENOMIC DNA]</scope>
    <source>
        <strain evidence="1 2">SCRP333</strain>
    </source>
</reference>
<dbReference type="PANTHER" id="PTHR13510">
    <property type="entry name" value="FYVE-FINGER-CONTAINING RAB5 EFFECTOR PROTEIN RABENOSYN-5-RELATED"/>
    <property type="match status" value="1"/>
</dbReference>